<keyword evidence="2" id="KW-1185">Reference proteome</keyword>
<evidence type="ECO:0000313" key="1">
    <source>
        <dbReference type="EMBL" id="MCP1168484.1"/>
    </source>
</evidence>
<organism evidence="1 2">
    <name type="scientific">Limimaricola litoreus</name>
    <dbReference type="NCBI Taxonomy" id="2955316"/>
    <lineage>
        <taxon>Bacteria</taxon>
        <taxon>Pseudomonadati</taxon>
        <taxon>Pseudomonadota</taxon>
        <taxon>Alphaproteobacteria</taxon>
        <taxon>Rhodobacterales</taxon>
        <taxon>Paracoccaceae</taxon>
        <taxon>Limimaricola</taxon>
    </lineage>
</organism>
<accession>A0A9X2FNM7</accession>
<comment type="caution">
    <text evidence="1">The sequence shown here is derived from an EMBL/GenBank/DDBJ whole genome shotgun (WGS) entry which is preliminary data.</text>
</comment>
<reference evidence="1" key="1">
    <citation type="submission" date="2022-06" db="EMBL/GenBank/DDBJ databases">
        <title>Limimaricola sediminis sp. nov., isolated from an intertidal sediment.</title>
        <authorList>
            <person name="Shao X."/>
        </authorList>
    </citation>
    <scope>NUCLEOTIDE SEQUENCE</scope>
    <source>
        <strain evidence="1">ASW11-118</strain>
    </source>
</reference>
<evidence type="ECO:0000313" key="2">
    <source>
        <dbReference type="Proteomes" id="UP001139477"/>
    </source>
</evidence>
<dbReference type="AlphaFoldDB" id="A0A9X2FNM7"/>
<dbReference type="EMBL" id="JAMYXC010000123">
    <property type="protein sequence ID" value="MCP1168484.1"/>
    <property type="molecule type" value="Genomic_DNA"/>
</dbReference>
<gene>
    <name evidence="1" type="ORF">NHG85_08080</name>
</gene>
<dbReference type="Proteomes" id="UP001139477">
    <property type="component" value="Unassembled WGS sequence"/>
</dbReference>
<sequence length="111" mass="12607">MAERVMLDFIDSGIPILPIHDSFLVHEGHRELLHERMQVALQEVCGVEARLKAVEPDLSRVLAERAREQQLDPEGYEQPTTTDIAEIFAAQEGYDKRLDAFYALSKAATER</sequence>
<name>A0A9X2FNM7_9RHOB</name>
<proteinExistence type="predicted"/>
<protein>
    <submittedName>
        <fullName evidence="1">Uncharacterized protein</fullName>
    </submittedName>
</protein>